<dbReference type="Proteomes" id="UP000320184">
    <property type="component" value="Unassembled WGS sequence"/>
</dbReference>
<protein>
    <recommendedName>
        <fullName evidence="1">Xaa-Pro dipeptidyl-peptidase-like domain-containing protein</fullName>
    </recommendedName>
</protein>
<sequence>MPRIAFALCLVGVSLSSAGPPRLRQGDARPATVRDPIAGWWRGHAVFRDASLELAVHFIQEDTKLEGTLSSPDMMLLEEPLDGVQRQGQNLHFATRDERPLRFDGALDGDSIRGSALVPAVPGVVRPDPAASPTLRFALRRAAPPGALPYSTRDVSFPSGHARLVGTLYLPAPVSGPRAGIALLQGSSSNLRHEYRFFADLFARAGLAVMAFDKRGKGESSGDYGAATYDDLARDAAAAVECLRSQREVDSLRVGVWGLSQGAFIAPLVAARVPSLRFIVAVSAPGMPVGECAAFQDSVRLTSAGFDVADVLRAVSLDRRMLEWLRAKGDERELGALLAEADGTPWQRASSLPARLPSGPVLEGWYWRGRTLDPAPWWRAVRVPVLAIYGAADELCPRMSAPNASGGRSGRVAFET</sequence>
<comment type="caution">
    <text evidence="2">The sequence shown here is derived from an EMBL/GenBank/DDBJ whole genome shotgun (WGS) entry which is preliminary data.</text>
</comment>
<reference evidence="2 3" key="1">
    <citation type="journal article" date="2019" name="Nat. Microbiol.">
        <title>Mediterranean grassland soil C-N compound turnover is dependent on rainfall and depth, and is mediated by genomically divergent microorganisms.</title>
        <authorList>
            <person name="Diamond S."/>
            <person name="Andeer P.F."/>
            <person name="Li Z."/>
            <person name="Crits-Christoph A."/>
            <person name="Burstein D."/>
            <person name="Anantharaman K."/>
            <person name="Lane K.R."/>
            <person name="Thomas B.C."/>
            <person name="Pan C."/>
            <person name="Northen T.R."/>
            <person name="Banfield J.F."/>
        </authorList>
    </citation>
    <scope>NUCLEOTIDE SEQUENCE [LARGE SCALE GENOMIC DNA]</scope>
    <source>
        <strain evidence="2">WS_3</strain>
    </source>
</reference>
<dbReference type="Gene3D" id="3.40.50.1820">
    <property type="entry name" value="alpha/beta hydrolase"/>
    <property type="match status" value="1"/>
</dbReference>
<dbReference type="InterPro" id="IPR000383">
    <property type="entry name" value="Xaa-Pro-like_dom"/>
</dbReference>
<organism evidence="2 3">
    <name type="scientific">Eiseniibacteriota bacterium</name>
    <dbReference type="NCBI Taxonomy" id="2212470"/>
    <lineage>
        <taxon>Bacteria</taxon>
        <taxon>Candidatus Eiseniibacteriota</taxon>
    </lineage>
</organism>
<dbReference type="GO" id="GO:0052689">
    <property type="term" value="F:carboxylic ester hydrolase activity"/>
    <property type="evidence" value="ECO:0007669"/>
    <property type="project" value="TreeGrafter"/>
</dbReference>
<dbReference type="PANTHER" id="PTHR43265">
    <property type="entry name" value="ESTERASE ESTD"/>
    <property type="match status" value="1"/>
</dbReference>
<dbReference type="InterPro" id="IPR053145">
    <property type="entry name" value="AB_hydrolase_Est10"/>
</dbReference>
<evidence type="ECO:0000259" key="1">
    <source>
        <dbReference type="Pfam" id="PF02129"/>
    </source>
</evidence>
<evidence type="ECO:0000313" key="3">
    <source>
        <dbReference type="Proteomes" id="UP000320184"/>
    </source>
</evidence>
<accession>A0A538SC18</accession>
<dbReference type="AlphaFoldDB" id="A0A538SC18"/>
<dbReference type="PANTHER" id="PTHR43265:SF1">
    <property type="entry name" value="ESTERASE ESTD"/>
    <property type="match status" value="1"/>
</dbReference>
<feature type="domain" description="Xaa-Pro dipeptidyl-peptidase-like" evidence="1">
    <location>
        <begin position="187"/>
        <end position="394"/>
    </location>
</feature>
<proteinExistence type="predicted"/>
<dbReference type="SUPFAM" id="SSF53474">
    <property type="entry name" value="alpha/beta-Hydrolases"/>
    <property type="match status" value="1"/>
</dbReference>
<evidence type="ECO:0000313" key="2">
    <source>
        <dbReference type="EMBL" id="TMQ48899.1"/>
    </source>
</evidence>
<dbReference type="InterPro" id="IPR029058">
    <property type="entry name" value="AB_hydrolase_fold"/>
</dbReference>
<dbReference type="EMBL" id="VBOT01000131">
    <property type="protein sequence ID" value="TMQ48899.1"/>
    <property type="molecule type" value="Genomic_DNA"/>
</dbReference>
<gene>
    <name evidence="2" type="ORF">E6K73_10940</name>
</gene>
<name>A0A538SC18_UNCEI</name>
<dbReference type="Pfam" id="PF02129">
    <property type="entry name" value="Peptidase_S15"/>
    <property type="match status" value="1"/>
</dbReference>